<keyword evidence="2" id="KW-0472">Membrane</keyword>
<feature type="region of interest" description="Disordered" evidence="1">
    <location>
        <begin position="31"/>
        <end position="53"/>
    </location>
</feature>
<dbReference type="Proteomes" id="UP000295341">
    <property type="component" value="Unassembled WGS sequence"/>
</dbReference>
<keyword evidence="4" id="KW-1185">Reference proteome</keyword>
<proteinExistence type="predicted"/>
<feature type="compositionally biased region" description="Low complexity" evidence="1">
    <location>
        <begin position="31"/>
        <end position="44"/>
    </location>
</feature>
<feature type="transmembrane region" description="Helical" evidence="2">
    <location>
        <begin position="12"/>
        <end position="31"/>
    </location>
</feature>
<evidence type="ECO:0000313" key="4">
    <source>
        <dbReference type="Proteomes" id="UP000295341"/>
    </source>
</evidence>
<evidence type="ECO:0000256" key="2">
    <source>
        <dbReference type="SAM" id="Phobius"/>
    </source>
</evidence>
<accession>A0A4R7PBA4</accession>
<evidence type="ECO:0000256" key="1">
    <source>
        <dbReference type="SAM" id="MobiDB-lite"/>
    </source>
</evidence>
<dbReference type="EMBL" id="SOBT01000008">
    <property type="protein sequence ID" value="TDU31354.1"/>
    <property type="molecule type" value="Genomic_DNA"/>
</dbReference>
<reference evidence="3 4" key="1">
    <citation type="submission" date="2019-03" db="EMBL/GenBank/DDBJ databases">
        <title>Genomic Encyclopedia of Type Strains, Phase IV (KMG-IV): sequencing the most valuable type-strain genomes for metagenomic binning, comparative biology and taxonomic classification.</title>
        <authorList>
            <person name="Goeker M."/>
        </authorList>
    </citation>
    <scope>NUCLEOTIDE SEQUENCE [LARGE SCALE GENOMIC DNA]</scope>
    <source>
        <strain evidence="3 4">DSM 26377</strain>
    </source>
</reference>
<dbReference type="AlphaFoldDB" id="A0A4R7PBA4"/>
<dbReference type="RefSeq" id="WP_162851017.1">
    <property type="nucleotide sequence ID" value="NZ_MWIN01000039.1"/>
</dbReference>
<sequence>MPDPMLFPFLDTAVRVIAILVLCAIPVLIPLPSSGRTSSRTPRTASKRALTSE</sequence>
<protein>
    <submittedName>
        <fullName evidence="3">Uncharacterized protein</fullName>
    </submittedName>
</protein>
<comment type="caution">
    <text evidence="3">The sequence shown here is derived from an EMBL/GenBank/DDBJ whole genome shotgun (WGS) entry which is preliminary data.</text>
</comment>
<gene>
    <name evidence="3" type="ORF">DFR24_0722</name>
</gene>
<keyword evidence="2" id="KW-0812">Transmembrane</keyword>
<name>A0A4R7PBA4_9GAMM</name>
<organism evidence="3 4">
    <name type="scientific">Panacagrimonas perspica</name>
    <dbReference type="NCBI Taxonomy" id="381431"/>
    <lineage>
        <taxon>Bacteria</taxon>
        <taxon>Pseudomonadati</taxon>
        <taxon>Pseudomonadota</taxon>
        <taxon>Gammaproteobacteria</taxon>
        <taxon>Nevskiales</taxon>
        <taxon>Nevskiaceae</taxon>
        <taxon>Panacagrimonas</taxon>
    </lineage>
</organism>
<keyword evidence="2" id="KW-1133">Transmembrane helix</keyword>
<evidence type="ECO:0000313" key="3">
    <source>
        <dbReference type="EMBL" id="TDU31354.1"/>
    </source>
</evidence>